<keyword evidence="3" id="KW-0624">Polysaccharide degradation</keyword>
<keyword evidence="3" id="KW-0732">Signal</keyword>
<evidence type="ECO:0000313" key="6">
    <source>
        <dbReference type="Proteomes" id="UP000272474"/>
    </source>
</evidence>
<keyword evidence="3 5" id="KW-0378">Hydrolase</keyword>
<dbReference type="RefSeq" id="WP_120683637.1">
    <property type="nucleotide sequence ID" value="NZ_RBAL01000019.1"/>
</dbReference>
<dbReference type="EC" id="3.2.1.-" evidence="3"/>
<dbReference type="InterPro" id="IPR016288">
    <property type="entry name" value="Beta_cellobiohydrolase"/>
</dbReference>
<dbReference type="GO" id="GO:0004553">
    <property type="term" value="F:hydrolase activity, hydrolyzing O-glycosyl compounds"/>
    <property type="evidence" value="ECO:0007669"/>
    <property type="project" value="InterPro"/>
</dbReference>
<feature type="binding site" evidence="2">
    <location>
        <position position="405"/>
    </location>
    <ligand>
        <name>substrate</name>
    </ligand>
</feature>
<feature type="region of interest" description="Disordered" evidence="4">
    <location>
        <begin position="402"/>
        <end position="424"/>
    </location>
</feature>
<dbReference type="GO" id="GO:0030245">
    <property type="term" value="P:cellulose catabolic process"/>
    <property type="evidence" value="ECO:0007669"/>
    <property type="project" value="UniProtKB-KW"/>
</dbReference>
<feature type="active site" description="Proton acceptor" evidence="1">
    <location>
        <position position="407"/>
    </location>
</feature>
<feature type="binding site" evidence="2">
    <location>
        <position position="236"/>
    </location>
    <ligand>
        <name>substrate</name>
    </ligand>
</feature>
<evidence type="ECO:0000313" key="5">
    <source>
        <dbReference type="EMBL" id="RKN38136.1"/>
    </source>
</evidence>
<feature type="binding site" evidence="2">
    <location>
        <position position="374"/>
    </location>
    <ligand>
        <name>substrate</name>
    </ligand>
</feature>
<feature type="binding site" evidence="2">
    <location>
        <position position="96"/>
    </location>
    <ligand>
        <name>substrate</name>
    </ligand>
</feature>
<proteinExistence type="inferred from homology"/>
<sequence length="466" mass="48760">MPPSRTGTRHRSPRPAALAALGTALVAATVLTGGAGGSAAATGPAATGPLDLAAAQRVDNPYAGARVYVNPEWSARAASVPGGEAVADQPTAVWLDRIAAIGGSGGRMGLREHLDAALAQGAGVVQLVLHDLPLRDCDRISPYGELGPDDLPRYRESFVDPIADILADPAYADLRIVTVVEPNSLSRLVTHVEPRAIATRACEQARDTGVYVEGIGYALATLGALPNVYPYLDLSHHGWLGWDEDFHAAARLLRDAATSAGSTTAAVHGFVSNVADYSVLDEPYLDAGDVVAGVPVHQSRWVDWNPYLDELPYVAAFRAELTGLGFDADIGMLIDTSRNGWGGPNRPTGPGSAVNVDEYVNQSRTDRRIVAANWCNQAGSGLGERPTAAPAPGVDAYVWAKPPGESDGSPLEGQSGLRGEPMCDPEYLGMGANPPRTGALPDAPPAGAWFPAHFAELLSNAWPPLE</sequence>
<keyword evidence="3" id="KW-0136">Cellulose degradation</keyword>
<evidence type="ECO:0000256" key="3">
    <source>
        <dbReference type="RuleBase" id="RU361186"/>
    </source>
</evidence>
<dbReference type="PANTHER" id="PTHR34876">
    <property type="match status" value="1"/>
</dbReference>
<organism evidence="5 6">
    <name type="scientific">Streptomyces hoynatensis</name>
    <dbReference type="NCBI Taxonomy" id="1141874"/>
    <lineage>
        <taxon>Bacteria</taxon>
        <taxon>Bacillati</taxon>
        <taxon>Actinomycetota</taxon>
        <taxon>Actinomycetes</taxon>
        <taxon>Kitasatosporales</taxon>
        <taxon>Streptomycetaceae</taxon>
        <taxon>Streptomyces</taxon>
    </lineage>
</organism>
<comment type="caution">
    <text evidence="5">The sequence shown here is derived from an EMBL/GenBank/DDBJ whole genome shotgun (WGS) entry which is preliminary data.</text>
</comment>
<dbReference type="PIRSF" id="PIRSF001100">
    <property type="entry name" value="Beta_cellobiohydrolase"/>
    <property type="match status" value="1"/>
</dbReference>
<feature type="binding site" evidence="2">
    <location>
        <position position="94"/>
    </location>
    <ligand>
        <name>substrate</name>
    </ligand>
</feature>
<name>A0A3A9YSB4_9ACTN</name>
<evidence type="ECO:0000256" key="1">
    <source>
        <dbReference type="PIRSR" id="PIRSR001100-1"/>
    </source>
</evidence>
<feature type="binding site" evidence="2">
    <location>
        <position position="239"/>
    </location>
    <ligand>
        <name>substrate</name>
    </ligand>
</feature>
<dbReference type="InterPro" id="IPR036434">
    <property type="entry name" value="Beta_cellobiohydrolase_sf"/>
</dbReference>
<dbReference type="Proteomes" id="UP000272474">
    <property type="component" value="Unassembled WGS sequence"/>
</dbReference>
<dbReference type="AlphaFoldDB" id="A0A3A9YSB4"/>
<feature type="chain" id="PRO_5039743533" description="Glucanase" evidence="3">
    <location>
        <begin position="36"/>
        <end position="466"/>
    </location>
</feature>
<dbReference type="EMBL" id="RBAL01000019">
    <property type="protein sequence ID" value="RKN38136.1"/>
    <property type="molecule type" value="Genomic_DNA"/>
</dbReference>
<feature type="binding site" evidence="2">
    <location>
        <position position="401"/>
    </location>
    <ligand>
        <name>substrate</name>
    </ligand>
</feature>
<feature type="signal peptide" evidence="3">
    <location>
        <begin position="1"/>
        <end position="35"/>
    </location>
</feature>
<dbReference type="Pfam" id="PF01341">
    <property type="entry name" value="Glyco_hydro_6"/>
    <property type="match status" value="1"/>
</dbReference>
<keyword evidence="3" id="KW-0119">Carbohydrate metabolism</keyword>
<dbReference type="OrthoDB" id="309899at2"/>
<keyword evidence="3" id="KW-0326">Glycosidase</keyword>
<dbReference type="PRINTS" id="PR00733">
    <property type="entry name" value="GLHYDRLASE6"/>
</dbReference>
<comment type="similarity">
    <text evidence="3">Belongs to the glycosyl hydrolase family 6.</text>
</comment>
<protein>
    <recommendedName>
        <fullName evidence="3">Glucanase</fullName>
        <ecNumber evidence="3">3.2.1.-</ecNumber>
    </recommendedName>
</protein>
<evidence type="ECO:0000256" key="4">
    <source>
        <dbReference type="SAM" id="MobiDB-lite"/>
    </source>
</evidence>
<dbReference type="SUPFAM" id="SSF51989">
    <property type="entry name" value="Glycosyl hydrolases family 6, cellulases"/>
    <property type="match status" value="1"/>
</dbReference>
<reference evidence="5 6" key="1">
    <citation type="journal article" date="2014" name="Int. J. Syst. Evol. Microbiol.">
        <title>Streptomyces hoynatensis sp. nov., isolated from deep marine sediment.</title>
        <authorList>
            <person name="Veyisoglu A."/>
            <person name="Sahin N."/>
        </authorList>
    </citation>
    <scope>NUCLEOTIDE SEQUENCE [LARGE SCALE GENOMIC DNA]</scope>
    <source>
        <strain evidence="5 6">KCTC 29097</strain>
    </source>
</reference>
<accession>A0A3A9YSB4</accession>
<keyword evidence="6" id="KW-1185">Reference proteome</keyword>
<dbReference type="PANTHER" id="PTHR34876:SF4">
    <property type="entry name" value="1,4-BETA-D-GLUCAN CELLOBIOHYDROLASE C-RELATED"/>
    <property type="match status" value="1"/>
</dbReference>
<gene>
    <name evidence="5" type="ORF">D7294_25140</name>
</gene>
<dbReference type="Gene3D" id="3.20.20.40">
    <property type="entry name" value="1, 4-beta cellobiohydrolase"/>
    <property type="match status" value="1"/>
</dbReference>
<evidence type="ECO:0000256" key="2">
    <source>
        <dbReference type="PIRSR" id="PIRSR001100-2"/>
    </source>
</evidence>